<protein>
    <recommendedName>
        <fullName evidence="4">Alpha/beta hydrolase fold-3 domain-containing protein</fullName>
    </recommendedName>
</protein>
<reference evidence="2 3" key="1">
    <citation type="submission" date="2018-11" db="EMBL/GenBank/DDBJ databases">
        <authorList>
            <consortium name="Pathogen Informatics"/>
        </authorList>
    </citation>
    <scope>NUCLEOTIDE SEQUENCE [LARGE SCALE GENOMIC DNA]</scope>
</reference>
<gene>
    <name evidence="2" type="ORF">DILT_LOCUS12632</name>
</gene>
<name>A0A3P7MFV1_DIBLA</name>
<evidence type="ECO:0008006" key="4">
    <source>
        <dbReference type="Google" id="ProtNLM"/>
    </source>
</evidence>
<accession>A0A3P7MFV1</accession>
<dbReference type="EMBL" id="UYRU01067134">
    <property type="protein sequence ID" value="VDN16801.1"/>
    <property type="molecule type" value="Genomic_DNA"/>
</dbReference>
<evidence type="ECO:0000313" key="3">
    <source>
        <dbReference type="Proteomes" id="UP000281553"/>
    </source>
</evidence>
<dbReference type="OrthoDB" id="408631at2759"/>
<keyword evidence="3" id="KW-1185">Reference proteome</keyword>
<evidence type="ECO:0000313" key="2">
    <source>
        <dbReference type="EMBL" id="VDN16801.1"/>
    </source>
</evidence>
<proteinExistence type="predicted"/>
<evidence type="ECO:0000256" key="1">
    <source>
        <dbReference type="SAM" id="MobiDB-lite"/>
    </source>
</evidence>
<feature type="region of interest" description="Disordered" evidence="1">
    <location>
        <begin position="54"/>
        <end position="78"/>
    </location>
</feature>
<dbReference type="Proteomes" id="UP000281553">
    <property type="component" value="Unassembled WGS sequence"/>
</dbReference>
<dbReference type="AlphaFoldDB" id="A0A3P7MFV1"/>
<sequence>MELAKRVDKLGVPIEVHALDDMPHAFLNFAFVDNDFSRATGLCCEIIQRLMRGQVTASPRAPKTAPDSKTSPPSSPSP</sequence>
<organism evidence="2 3">
    <name type="scientific">Dibothriocephalus latus</name>
    <name type="common">Fish tapeworm</name>
    <name type="synonym">Diphyllobothrium latum</name>
    <dbReference type="NCBI Taxonomy" id="60516"/>
    <lineage>
        <taxon>Eukaryota</taxon>
        <taxon>Metazoa</taxon>
        <taxon>Spiralia</taxon>
        <taxon>Lophotrochozoa</taxon>
        <taxon>Platyhelminthes</taxon>
        <taxon>Cestoda</taxon>
        <taxon>Eucestoda</taxon>
        <taxon>Diphyllobothriidea</taxon>
        <taxon>Diphyllobothriidae</taxon>
        <taxon>Dibothriocephalus</taxon>
    </lineage>
</organism>